<reference evidence="1 2" key="1">
    <citation type="submission" date="2021-10" db="EMBL/GenBank/DDBJ databases">
        <title>Streptomyces sp. strain SMC 277, a novel streptomycete isolated from soil.</title>
        <authorList>
            <person name="Chanama M."/>
        </authorList>
    </citation>
    <scope>NUCLEOTIDE SEQUENCE [LARGE SCALE GENOMIC DNA]</scope>
    <source>
        <strain evidence="1 2">SMC 277</strain>
    </source>
</reference>
<evidence type="ECO:0000313" key="2">
    <source>
        <dbReference type="Proteomes" id="UP001199054"/>
    </source>
</evidence>
<dbReference type="RefSeq" id="WP_226728749.1">
    <property type="nucleotide sequence ID" value="NZ_JAJAUY010000084.1"/>
</dbReference>
<organism evidence="1 2">
    <name type="scientific">Streptomyces antimicrobicus</name>
    <dbReference type="NCBI Taxonomy" id="2883108"/>
    <lineage>
        <taxon>Bacteria</taxon>
        <taxon>Bacillati</taxon>
        <taxon>Actinomycetota</taxon>
        <taxon>Actinomycetes</taxon>
        <taxon>Kitasatosporales</taxon>
        <taxon>Streptomycetaceae</taxon>
        <taxon>Streptomyces</taxon>
    </lineage>
</organism>
<dbReference type="EMBL" id="JAJAUY010000084">
    <property type="protein sequence ID" value="MCB5181660.1"/>
    <property type="molecule type" value="Genomic_DNA"/>
</dbReference>
<protein>
    <submittedName>
        <fullName evidence="1">Uncharacterized protein</fullName>
    </submittedName>
</protein>
<name>A0ABS8BAL7_9ACTN</name>
<keyword evidence="2" id="KW-1185">Reference proteome</keyword>
<accession>A0ABS8BAL7</accession>
<sequence length="199" mass="22198">MSPSSPVSDGPQIASHIVRKIVERTLSAASVLRPAAAQQDLAIALRDELPLQRAGLEVVKARVSLQVEQEVATAARKREQARHELELDELDRRQVRARMDFLRDELLKNPSSARLYTLLQPSTRPSGLPSIGNPEELADQIHQWNPESRWILIAKILHTFTDRLSDDKARDLLKILRSAMTALGHGELATEVAAVEARE</sequence>
<gene>
    <name evidence="1" type="ORF">LG632_20035</name>
</gene>
<comment type="caution">
    <text evidence="1">The sequence shown here is derived from an EMBL/GenBank/DDBJ whole genome shotgun (WGS) entry which is preliminary data.</text>
</comment>
<dbReference type="Proteomes" id="UP001199054">
    <property type="component" value="Unassembled WGS sequence"/>
</dbReference>
<proteinExistence type="predicted"/>
<evidence type="ECO:0000313" key="1">
    <source>
        <dbReference type="EMBL" id="MCB5181660.1"/>
    </source>
</evidence>